<accession>A0A7U4DN49</accession>
<proteinExistence type="predicted"/>
<dbReference type="RefSeq" id="WP_015723206.1">
    <property type="nucleotide sequence ID" value="NC_014972.1"/>
</dbReference>
<organism evidence="1 2">
    <name type="scientific">Desulfobulbus propionicus (strain ATCC 33891 / DSM 2032 / VKM B-1956 / 1pr3)</name>
    <dbReference type="NCBI Taxonomy" id="577650"/>
    <lineage>
        <taxon>Bacteria</taxon>
        <taxon>Pseudomonadati</taxon>
        <taxon>Thermodesulfobacteriota</taxon>
        <taxon>Desulfobulbia</taxon>
        <taxon>Desulfobulbales</taxon>
        <taxon>Desulfobulbaceae</taxon>
        <taxon>Desulfobulbus</taxon>
    </lineage>
</organism>
<dbReference type="KEGG" id="dpr:Despr_0479"/>
<name>A0A7U4DN49_DESPD</name>
<gene>
    <name evidence="1" type="ordered locus">Despr_0479</name>
</gene>
<dbReference type="AlphaFoldDB" id="A0A7U4DN49"/>
<dbReference type="EMBL" id="CP002364">
    <property type="protein sequence ID" value="ADW16659.1"/>
    <property type="molecule type" value="Genomic_DNA"/>
</dbReference>
<reference evidence="1 2" key="1">
    <citation type="journal article" date="2011" name="Stand. Genomic Sci.">
        <title>Complete genome sequence of Desulfobulbus propionicus type strain (1pr3).</title>
        <authorList>
            <person name="Pagani I."/>
            <person name="Lapidus A."/>
            <person name="Nolan M."/>
            <person name="Lucas S."/>
            <person name="Hammon N."/>
            <person name="Deshpande S."/>
            <person name="Cheng J.F."/>
            <person name="Chertkov O."/>
            <person name="Davenport K."/>
            <person name="Tapia R."/>
            <person name="Han C."/>
            <person name="Goodwin L."/>
            <person name="Pitluck S."/>
            <person name="Liolios K."/>
            <person name="Mavromatis K."/>
            <person name="Ivanova N."/>
            <person name="Mikhailova N."/>
            <person name="Pati A."/>
            <person name="Chen A."/>
            <person name="Palaniappan K."/>
            <person name="Land M."/>
            <person name="Hauser L."/>
            <person name="Chang Y.J."/>
            <person name="Jeffries C.D."/>
            <person name="Detter J.C."/>
            <person name="Brambilla E."/>
            <person name="Kannan K.P."/>
            <person name="Djao O.D."/>
            <person name="Rohde M."/>
            <person name="Pukall R."/>
            <person name="Spring S."/>
            <person name="Goker M."/>
            <person name="Sikorski J."/>
            <person name="Woyke T."/>
            <person name="Bristow J."/>
            <person name="Eisen J.A."/>
            <person name="Markowitz V."/>
            <person name="Hugenholtz P."/>
            <person name="Kyrpides N.C."/>
            <person name="Klenk H.P."/>
        </authorList>
    </citation>
    <scope>NUCLEOTIDE SEQUENCE [LARGE SCALE GENOMIC DNA]</scope>
    <source>
        <strain evidence="2">ATCC 33891 / DSM 2032 / 1pr3</strain>
    </source>
</reference>
<keyword evidence="2" id="KW-1185">Reference proteome</keyword>
<evidence type="ECO:0000313" key="2">
    <source>
        <dbReference type="Proteomes" id="UP000006365"/>
    </source>
</evidence>
<protein>
    <submittedName>
        <fullName evidence="1">Uncharacterized protein</fullName>
    </submittedName>
</protein>
<evidence type="ECO:0000313" key="1">
    <source>
        <dbReference type="EMBL" id="ADW16659.1"/>
    </source>
</evidence>
<dbReference type="Proteomes" id="UP000006365">
    <property type="component" value="Chromosome"/>
</dbReference>
<sequence length="237" mass="26917">MGLPEPQRFFIEELCARWNKTPEYVLELGISGELIIWAEFNDKFAVPESYILLSDEERNRKYPDIEDPFMLPTRFLFDKIESRPVRKELSLLRLNCGEATVKQVHCLHGSKDTRIAVATGTPEPFTFSLKNLFVRLEDVESFEVRHGLTGNQSRVDHQGSLSAKREKTLLKVIGALLSMKYQAPAYFKGGKVNATAVEDQFMRDLAAANFTTDGIKEGTIRKTIIKQAFEAIGENKE</sequence>